<evidence type="ECO:0000313" key="5">
    <source>
        <dbReference type="Proteomes" id="UP000245539"/>
    </source>
</evidence>
<dbReference type="OrthoDB" id="9813913at2"/>
<evidence type="ECO:0000313" key="4">
    <source>
        <dbReference type="EMBL" id="PWQ96051.1"/>
    </source>
</evidence>
<accession>A0A317CD69</accession>
<keyword evidence="1" id="KW-0472">Membrane</keyword>
<dbReference type="SUPFAM" id="SSF55073">
    <property type="entry name" value="Nucleotide cyclase"/>
    <property type="match status" value="1"/>
</dbReference>
<dbReference type="InterPro" id="IPR001633">
    <property type="entry name" value="EAL_dom"/>
</dbReference>
<protein>
    <recommendedName>
        <fullName evidence="6">GGDEF-domain containing protein</fullName>
    </recommendedName>
</protein>
<keyword evidence="1" id="KW-1133">Transmembrane helix</keyword>
<evidence type="ECO:0000259" key="3">
    <source>
        <dbReference type="PROSITE" id="PS50887"/>
    </source>
</evidence>
<dbReference type="InterPro" id="IPR052155">
    <property type="entry name" value="Biofilm_reg_signaling"/>
</dbReference>
<evidence type="ECO:0000256" key="1">
    <source>
        <dbReference type="SAM" id="Phobius"/>
    </source>
</evidence>
<feature type="transmembrane region" description="Helical" evidence="1">
    <location>
        <begin position="46"/>
        <end position="66"/>
    </location>
</feature>
<dbReference type="InterPro" id="IPR035919">
    <property type="entry name" value="EAL_sf"/>
</dbReference>
<dbReference type="Gene3D" id="3.30.70.270">
    <property type="match status" value="1"/>
</dbReference>
<reference evidence="4 5" key="1">
    <citation type="submission" date="2018-05" db="EMBL/GenBank/DDBJ databases">
        <title>Leucothrix arctica sp. nov., isolated from Arctic seawater.</title>
        <authorList>
            <person name="Choi A."/>
            <person name="Baek K."/>
        </authorList>
    </citation>
    <scope>NUCLEOTIDE SEQUENCE [LARGE SCALE GENOMIC DNA]</scope>
    <source>
        <strain evidence="4 5">JCM 18388</strain>
    </source>
</reference>
<dbReference type="Gene3D" id="3.20.20.450">
    <property type="entry name" value="EAL domain"/>
    <property type="match status" value="1"/>
</dbReference>
<dbReference type="SMART" id="SM00267">
    <property type="entry name" value="GGDEF"/>
    <property type="match status" value="1"/>
</dbReference>
<comment type="caution">
    <text evidence="4">The sequence shown here is derived from an EMBL/GenBank/DDBJ whole genome shotgun (WGS) entry which is preliminary data.</text>
</comment>
<dbReference type="AlphaFoldDB" id="A0A317CD69"/>
<dbReference type="InterPro" id="IPR043128">
    <property type="entry name" value="Rev_trsase/Diguanyl_cyclase"/>
</dbReference>
<evidence type="ECO:0000259" key="2">
    <source>
        <dbReference type="PROSITE" id="PS50883"/>
    </source>
</evidence>
<dbReference type="RefSeq" id="WP_109838174.1">
    <property type="nucleotide sequence ID" value="NZ_QGKM01000039.1"/>
</dbReference>
<dbReference type="CDD" id="cd01949">
    <property type="entry name" value="GGDEF"/>
    <property type="match status" value="1"/>
</dbReference>
<feature type="transmembrane region" description="Helical" evidence="1">
    <location>
        <begin position="21"/>
        <end position="40"/>
    </location>
</feature>
<dbReference type="PROSITE" id="PS50887">
    <property type="entry name" value="GGDEF"/>
    <property type="match status" value="1"/>
</dbReference>
<dbReference type="NCBIfam" id="TIGR00254">
    <property type="entry name" value="GGDEF"/>
    <property type="match status" value="1"/>
</dbReference>
<name>A0A317CD69_9GAMM</name>
<dbReference type="SMART" id="SM00052">
    <property type="entry name" value="EAL"/>
    <property type="match status" value="1"/>
</dbReference>
<feature type="domain" description="EAL" evidence="2">
    <location>
        <begin position="372"/>
        <end position="626"/>
    </location>
</feature>
<feature type="domain" description="GGDEF" evidence="3">
    <location>
        <begin position="231"/>
        <end position="363"/>
    </location>
</feature>
<dbReference type="CDD" id="cd01948">
    <property type="entry name" value="EAL"/>
    <property type="match status" value="1"/>
</dbReference>
<dbReference type="Proteomes" id="UP000245539">
    <property type="component" value="Unassembled WGS sequence"/>
</dbReference>
<dbReference type="InterPro" id="IPR000160">
    <property type="entry name" value="GGDEF_dom"/>
</dbReference>
<dbReference type="SUPFAM" id="SSF141868">
    <property type="entry name" value="EAL domain-like"/>
    <property type="match status" value="1"/>
</dbReference>
<proteinExistence type="predicted"/>
<feature type="transmembrane region" description="Helical" evidence="1">
    <location>
        <begin position="78"/>
        <end position="96"/>
    </location>
</feature>
<dbReference type="InterPro" id="IPR029787">
    <property type="entry name" value="Nucleotide_cyclase"/>
</dbReference>
<dbReference type="Pfam" id="PF00990">
    <property type="entry name" value="GGDEF"/>
    <property type="match status" value="1"/>
</dbReference>
<organism evidence="4 5">
    <name type="scientific">Leucothrix pacifica</name>
    <dbReference type="NCBI Taxonomy" id="1247513"/>
    <lineage>
        <taxon>Bacteria</taxon>
        <taxon>Pseudomonadati</taxon>
        <taxon>Pseudomonadota</taxon>
        <taxon>Gammaproteobacteria</taxon>
        <taxon>Thiotrichales</taxon>
        <taxon>Thiotrichaceae</taxon>
        <taxon>Leucothrix</taxon>
    </lineage>
</organism>
<keyword evidence="1" id="KW-0812">Transmembrane</keyword>
<gene>
    <name evidence="4" type="ORF">DKW60_13440</name>
</gene>
<dbReference type="PANTHER" id="PTHR44757">
    <property type="entry name" value="DIGUANYLATE CYCLASE DGCP"/>
    <property type="match status" value="1"/>
</dbReference>
<dbReference type="Pfam" id="PF00563">
    <property type="entry name" value="EAL"/>
    <property type="match status" value="1"/>
</dbReference>
<dbReference type="EMBL" id="QGKM01000039">
    <property type="protein sequence ID" value="PWQ96051.1"/>
    <property type="molecule type" value="Genomic_DNA"/>
</dbReference>
<keyword evidence="5" id="KW-1185">Reference proteome</keyword>
<dbReference type="PANTHER" id="PTHR44757:SF2">
    <property type="entry name" value="BIOFILM ARCHITECTURE MAINTENANCE PROTEIN MBAA"/>
    <property type="match status" value="1"/>
</dbReference>
<sequence>MTKNDQRPSEKDIFTVKRFQQFMWALLFLTIFNLLNIYLGDSESKPISFTVILTVAAIMLYSFRLIKTGQEDFARSMVLTALVLSIVYMTWLNGGIGDTTMMSYPILVVYTILIGGVRVFLPVVSFLVLSIVLMGANSIYGWYPNPVAPTDWEQVFDAIMITLIAAYGAWTVNSDLHDTLIRLNDENHKVVQSRETIQLIVERDSLTGLFNRPACDSHYNTLLDNLSSTPDKIAVFFIDLDDFKSVNDSFGHNTGDELLIAIAAELKSLIASTDIACRLGGDEFVMIIKRDASFDINDFADSILKAMSKPIIINDTTVRLTGSIGIAIKEDENADFDEILTKADIAMYKSKQLGKNIFSYYTAQLHEETLNKSAIVSGLKTAIEQGLLDLHLQPKINLSTGKVESAEALLRWNRGNPNHFTPGDFIPVIESTELIHEIGQWCLEEACRICRRWHDAGFSDMSIAVNVSSVQFMRSNFTGIVSKALEESGLAPEFLEIELTEHVLIQHNDIIVSQLKALKEIGIYLSIDDFGTGYSNLSYLINFKVDSIKLDRSFIAKINTSSEHYAVVNAMIEMAHILNLQVVAEGVETDDVRLALIDLKCDYGQGYLWAKAVAESEYLSEVSRINSSMNSSMQRFG</sequence>
<feature type="transmembrane region" description="Helical" evidence="1">
    <location>
        <begin position="102"/>
        <end position="121"/>
    </location>
</feature>
<dbReference type="PROSITE" id="PS50883">
    <property type="entry name" value="EAL"/>
    <property type="match status" value="1"/>
</dbReference>
<evidence type="ECO:0008006" key="6">
    <source>
        <dbReference type="Google" id="ProtNLM"/>
    </source>
</evidence>